<feature type="region of interest" description="Disordered" evidence="1">
    <location>
        <begin position="1380"/>
        <end position="1437"/>
    </location>
</feature>
<feature type="compositionally biased region" description="Basic and acidic residues" evidence="1">
    <location>
        <begin position="497"/>
        <end position="507"/>
    </location>
</feature>
<feature type="compositionally biased region" description="Acidic residues" evidence="1">
    <location>
        <begin position="642"/>
        <end position="655"/>
    </location>
</feature>
<feature type="compositionally biased region" description="Basic and acidic residues" evidence="1">
    <location>
        <begin position="432"/>
        <end position="448"/>
    </location>
</feature>
<feature type="region of interest" description="Disordered" evidence="1">
    <location>
        <begin position="820"/>
        <end position="898"/>
    </location>
</feature>
<feature type="compositionally biased region" description="Polar residues" evidence="1">
    <location>
        <begin position="1388"/>
        <end position="1413"/>
    </location>
</feature>
<feature type="compositionally biased region" description="Polar residues" evidence="1">
    <location>
        <begin position="659"/>
        <end position="671"/>
    </location>
</feature>
<feature type="region of interest" description="Disordered" evidence="1">
    <location>
        <begin position="258"/>
        <end position="367"/>
    </location>
</feature>
<feature type="region of interest" description="Disordered" evidence="1">
    <location>
        <begin position="554"/>
        <end position="774"/>
    </location>
</feature>
<feature type="compositionally biased region" description="Basic and acidic residues" evidence="1">
    <location>
        <begin position="1816"/>
        <end position="1829"/>
    </location>
</feature>
<feature type="region of interest" description="Disordered" evidence="1">
    <location>
        <begin position="1"/>
        <end position="193"/>
    </location>
</feature>
<feature type="compositionally biased region" description="Polar residues" evidence="1">
    <location>
        <begin position="1551"/>
        <end position="1576"/>
    </location>
</feature>
<feature type="compositionally biased region" description="Basic and acidic residues" evidence="1">
    <location>
        <begin position="259"/>
        <end position="287"/>
    </location>
</feature>
<protein>
    <submittedName>
        <fullName evidence="2">Uncharacterized protein</fullName>
    </submittedName>
</protein>
<organism evidence="2 3">
    <name type="scientific">Cercophora newfieldiana</name>
    <dbReference type="NCBI Taxonomy" id="92897"/>
    <lineage>
        <taxon>Eukaryota</taxon>
        <taxon>Fungi</taxon>
        <taxon>Dikarya</taxon>
        <taxon>Ascomycota</taxon>
        <taxon>Pezizomycotina</taxon>
        <taxon>Sordariomycetes</taxon>
        <taxon>Sordariomycetidae</taxon>
        <taxon>Sordariales</taxon>
        <taxon>Lasiosphaeriaceae</taxon>
        <taxon>Cercophora</taxon>
    </lineage>
</organism>
<feature type="region of interest" description="Disordered" evidence="1">
    <location>
        <begin position="942"/>
        <end position="1053"/>
    </location>
</feature>
<evidence type="ECO:0000313" key="2">
    <source>
        <dbReference type="EMBL" id="KAK0651529.1"/>
    </source>
</evidence>
<feature type="region of interest" description="Disordered" evidence="1">
    <location>
        <begin position="495"/>
        <end position="537"/>
    </location>
</feature>
<evidence type="ECO:0000313" key="3">
    <source>
        <dbReference type="Proteomes" id="UP001174936"/>
    </source>
</evidence>
<feature type="compositionally biased region" description="Polar residues" evidence="1">
    <location>
        <begin position="353"/>
        <end position="365"/>
    </location>
</feature>
<feature type="region of interest" description="Disordered" evidence="1">
    <location>
        <begin position="1658"/>
        <end position="1841"/>
    </location>
</feature>
<feature type="compositionally biased region" description="Basic and acidic residues" evidence="1">
    <location>
        <begin position="409"/>
        <end position="422"/>
    </location>
</feature>
<dbReference type="Proteomes" id="UP001174936">
    <property type="component" value="Unassembled WGS sequence"/>
</dbReference>
<feature type="compositionally biased region" description="Polar residues" evidence="1">
    <location>
        <begin position="888"/>
        <end position="898"/>
    </location>
</feature>
<dbReference type="PANTHER" id="PTHR42105">
    <property type="entry name" value="DIM2-ASSOCIATED PROTEIN 1"/>
    <property type="match status" value="1"/>
</dbReference>
<feature type="compositionally biased region" description="Low complexity" evidence="1">
    <location>
        <begin position="326"/>
        <end position="344"/>
    </location>
</feature>
<feature type="region of interest" description="Disordered" evidence="1">
    <location>
        <begin position="1477"/>
        <end position="1593"/>
    </location>
</feature>
<feature type="compositionally biased region" description="Basic and acidic residues" evidence="1">
    <location>
        <begin position="304"/>
        <end position="314"/>
    </location>
</feature>
<feature type="region of interest" description="Disordered" evidence="1">
    <location>
        <begin position="1282"/>
        <end position="1309"/>
    </location>
</feature>
<feature type="compositionally biased region" description="Polar residues" evidence="1">
    <location>
        <begin position="733"/>
        <end position="743"/>
    </location>
</feature>
<feature type="compositionally biased region" description="Basic and acidic residues" evidence="1">
    <location>
        <begin position="836"/>
        <end position="862"/>
    </location>
</feature>
<reference evidence="2" key="1">
    <citation type="submission" date="2023-06" db="EMBL/GenBank/DDBJ databases">
        <title>Genome-scale phylogeny and comparative genomics of the fungal order Sordariales.</title>
        <authorList>
            <consortium name="Lawrence Berkeley National Laboratory"/>
            <person name="Hensen N."/>
            <person name="Bonometti L."/>
            <person name="Westerberg I."/>
            <person name="Brannstrom I.O."/>
            <person name="Guillou S."/>
            <person name="Cros-Aarteil S."/>
            <person name="Calhoun S."/>
            <person name="Haridas S."/>
            <person name="Kuo A."/>
            <person name="Mondo S."/>
            <person name="Pangilinan J."/>
            <person name="Riley R."/>
            <person name="Labutti K."/>
            <person name="Andreopoulos B."/>
            <person name="Lipzen A."/>
            <person name="Chen C."/>
            <person name="Yanf M."/>
            <person name="Daum C."/>
            <person name="Ng V."/>
            <person name="Clum A."/>
            <person name="Steindorff A."/>
            <person name="Ohm R."/>
            <person name="Martin F."/>
            <person name="Silar P."/>
            <person name="Natvig D."/>
            <person name="Lalanne C."/>
            <person name="Gautier V."/>
            <person name="Ament-Velasquez S.L."/>
            <person name="Kruys A."/>
            <person name="Hutchinson M.I."/>
            <person name="Powell A.J."/>
            <person name="Barry K."/>
            <person name="Miller A.N."/>
            <person name="Grigoriev I.V."/>
            <person name="Debuchy R."/>
            <person name="Gladieux P."/>
            <person name="Thoren M.H."/>
            <person name="Johannesson H."/>
        </authorList>
    </citation>
    <scope>NUCLEOTIDE SEQUENCE</scope>
    <source>
        <strain evidence="2">SMH2532-1</strain>
    </source>
</reference>
<feature type="compositionally biased region" description="Polar residues" evidence="1">
    <location>
        <begin position="1686"/>
        <end position="1706"/>
    </location>
</feature>
<feature type="compositionally biased region" description="Basic and acidic residues" evidence="1">
    <location>
        <begin position="1086"/>
        <end position="1098"/>
    </location>
</feature>
<keyword evidence="3" id="KW-1185">Reference proteome</keyword>
<dbReference type="PANTHER" id="PTHR42105:SF1">
    <property type="entry name" value="TRANSALDOLASE"/>
    <property type="match status" value="1"/>
</dbReference>
<feature type="region of interest" description="Disordered" evidence="1">
    <location>
        <begin position="1069"/>
        <end position="1118"/>
    </location>
</feature>
<sequence length="1841" mass="200673">MGVEGKKKYAAPPLPAPTETESTFTAPLSDLGTDLGTDVSRPGDDKSSYSIPEDGTPVTIRAGHRASKSQTSLLIEYFEGGKGSSTGSSEQRKPSVRVRLTPSSKHKSRSGSDRDRIEITQTKSRKASLSRRSAGRSEGENLSALSGDVEDASSYASATEESNVSRNPIDIEIDRSGNVRRRRPASPLIPAADMSKNSYVLPTGSEISAIPTDSFLDGSGPTTSFGMSESKSGRSRSPSRGGEYLAGAATGLAAAAAADKLRNKSRGEIREKDRVVVSKTREKEKEKDRKHKSSSSKSRTSSLSKEEKYTERAKSPRRKSSRGHSESVVSAADSSVVSSALAPSHRSMDQHSIRSTTSKASSINNPKLLETVEDAIRRLILPELNALKREQSRGHKDRRGSTSSTTTVSRDDYASDRRRSSGTDKNTATPRDSLKVRDRRDREARNDFDDSPAQSAISHDSVDDSHHIDDTPMRSSDRLKSVAIGAGLGAAAVAAHEALKSPSDDKRSRRRRRAEMRRGTSEQTPEPEDAESEYLAPAAPIALPLMSDINPSELTRTSILSADSDRPHSASEELTPGRELDRSQFSPESSPTPTRTTATLQALGAQHANISHGDLKALPRQRTGMSEYEFDEVGNKVPPNEQEYDDDDDEYDEPNPEYSQSGAYDYYSTQDVPPPLKYVPYQPERRGLSPIPSVSGYTEGGSEAPNRDSRLTQHTSDSVSTADKSPRAERSLRSPSSIPSNIMSRDFVDDDRSLRSSGIDQGVTMSAPDSELDRVTSGQAVRAVAMNPDFVHPVGIESNVASLVDGSMLDGSVLTAESSAVGNQHYHGRESMATLEEERSRTHDTPTKRSVGSHHEYIDERGATPASASHQSREYDEYEVDDYGRKVPQSSYRQSPTASEEAITSAAVRSAAAVLRAQNGNQQTIKDDGAPFVPAGVQRNLSFKERKRNAEHPGADADRLSDHHEKPKLGFNSLPDPNDPLPNLDNWQEDDMITNPSLLDGKTGEREEQGHWPGEMTPKQVAQHRSNDDIHYDQLDGGHATPDNRQKSGGHGLGIAGGAAAALGAAAVLASPHQHSRQPSQEQDEEWYRTSDDRKRDTLVTNPYEGTSPIANLPGINDNLLPPRGFGTADYGAEYASRSPLGHKVDEGYETQGQNKSPDMQNKGKGVDFDLQPHVAEDPFYTPKHTRHLSGMSHGLDSPLYDASTGAGIDQIESKDIIALMQHLMVRDAQRSARDTEILVTLVRSATEMRNNFEDIKRMLADTEDVIITEVKENTEKTVQRAINGPRPYPGSGARSLQAPSQAGTDDVNAKKRSIFRRALKGLSAKGANDLGRIEDMLMQLLTEVDVLKAQTAPDNIHGNHQDEQLYNNIQPEIQYEQDRGYEPEGNAGTSTASHASQSGHLSVQSRGASTKPSYDRRASANRISTVPEDNEDEYDHENVDESVHYSKADVLMTPAQEQRGSSVPLATPPEALVHTQTHTSASNDNTPRTADGKKKSGTRSSWFPKISRWSETTTSSVAQVFRRSGQSHKNDEEGEVQYAHPDERKFHSAPSRSRTGSLASYSDNFQFSDPNQVQSDKLHTGFSDQNLGYDAHEDNLDSLSQEDLYPPPPITAPGYVSMTPEDPKYKAHRNSLNLQHPQPRQGQTERFKVALESQAMGFDSPTSPKSADWAGSSTSLNRFPRQAHTDSYGSAGDQYQQHWTSSPSAANVMATSGPPRPPKEPVDHTSSPGLNRGGTPQNKRISKLQKQSPLPHHSVESGYGTMTHGVPTASYISHSRDGGSPRLENRNLSGALGVSRRPSGPRPMTPKSVGSAASDDGRDMSEKRKRDTFGTVTSQDTDTF</sequence>
<feature type="compositionally biased region" description="Low complexity" evidence="1">
    <location>
        <begin position="586"/>
        <end position="599"/>
    </location>
</feature>
<gene>
    <name evidence="2" type="ORF">B0T16DRAFT_81327</name>
</gene>
<evidence type="ECO:0000256" key="1">
    <source>
        <dbReference type="SAM" id="MobiDB-lite"/>
    </source>
</evidence>
<feature type="compositionally biased region" description="Polar residues" evidence="1">
    <location>
        <begin position="1831"/>
        <end position="1841"/>
    </location>
</feature>
<feature type="compositionally biased region" description="Low complexity" evidence="1">
    <location>
        <begin position="235"/>
        <end position="244"/>
    </location>
</feature>
<feature type="compositionally biased region" description="Basic and acidic residues" evidence="1">
    <location>
        <begin position="942"/>
        <end position="968"/>
    </location>
</feature>
<feature type="compositionally biased region" description="Basic and acidic residues" evidence="1">
    <location>
        <begin position="1775"/>
        <end position="1786"/>
    </location>
</feature>
<feature type="region of interest" description="Disordered" evidence="1">
    <location>
        <begin position="208"/>
        <end position="244"/>
    </location>
</feature>
<feature type="compositionally biased region" description="Basic and acidic residues" evidence="1">
    <location>
        <begin position="460"/>
        <end position="476"/>
    </location>
</feature>
<accession>A0AA40CW99</accession>
<dbReference type="EMBL" id="JAULSV010000002">
    <property type="protein sequence ID" value="KAK0651529.1"/>
    <property type="molecule type" value="Genomic_DNA"/>
</dbReference>
<feature type="compositionally biased region" description="Polar residues" evidence="1">
    <location>
        <begin position="712"/>
        <end position="723"/>
    </location>
</feature>
<feature type="compositionally biased region" description="Polar residues" evidence="1">
    <location>
        <begin position="1725"/>
        <end position="1749"/>
    </location>
</feature>
<name>A0AA40CW99_9PEZI</name>
<feature type="region of interest" description="Disordered" evidence="1">
    <location>
        <begin position="390"/>
        <end position="476"/>
    </location>
</feature>
<proteinExistence type="predicted"/>
<feature type="compositionally biased region" description="Polar residues" evidence="1">
    <location>
        <begin position="1661"/>
        <end position="1678"/>
    </location>
</feature>
<comment type="caution">
    <text evidence="2">The sequence shown here is derived from an EMBL/GenBank/DDBJ whole genome shotgun (WGS) entry which is preliminary data.</text>
</comment>
<feature type="compositionally biased region" description="Polar residues" evidence="1">
    <location>
        <begin position="1510"/>
        <end position="1519"/>
    </location>
</feature>
<feature type="compositionally biased region" description="Basic and acidic residues" evidence="1">
    <location>
        <begin position="1025"/>
        <end position="1046"/>
    </location>
</feature>
<feature type="compositionally biased region" description="Basic and acidic residues" evidence="1">
    <location>
        <begin position="563"/>
        <end position="582"/>
    </location>
</feature>
<feature type="compositionally biased region" description="Polar residues" evidence="1">
    <location>
        <begin position="1477"/>
        <end position="1489"/>
    </location>
</feature>
<feature type="compositionally biased region" description="Polar residues" evidence="1">
    <location>
        <begin position="154"/>
        <end position="166"/>
    </location>
</feature>